<feature type="compositionally biased region" description="Polar residues" evidence="1">
    <location>
        <begin position="1"/>
        <end position="18"/>
    </location>
</feature>
<feature type="compositionally biased region" description="Polar residues" evidence="1">
    <location>
        <begin position="257"/>
        <end position="267"/>
    </location>
</feature>
<feature type="region of interest" description="Disordered" evidence="1">
    <location>
        <begin position="1"/>
        <end position="20"/>
    </location>
</feature>
<feature type="region of interest" description="Disordered" evidence="1">
    <location>
        <begin position="400"/>
        <end position="419"/>
    </location>
</feature>
<reference evidence="2" key="1">
    <citation type="journal article" date="2021" name="Sci. Rep.">
        <title>Diploid genomic architecture of Nitzschia inconspicua, an elite biomass production diatom.</title>
        <authorList>
            <person name="Oliver A."/>
            <person name="Podell S."/>
            <person name="Pinowska A."/>
            <person name="Traller J.C."/>
            <person name="Smith S.R."/>
            <person name="McClure R."/>
            <person name="Beliaev A."/>
            <person name="Bohutskyi P."/>
            <person name="Hill E.A."/>
            <person name="Rabines A."/>
            <person name="Zheng H."/>
            <person name="Allen L.Z."/>
            <person name="Kuo A."/>
            <person name="Grigoriev I.V."/>
            <person name="Allen A.E."/>
            <person name="Hazlebeck D."/>
            <person name="Allen E.E."/>
        </authorList>
    </citation>
    <scope>NUCLEOTIDE SEQUENCE</scope>
    <source>
        <strain evidence="2">Hildebrandi</strain>
    </source>
</reference>
<dbReference type="PANTHER" id="PTHR12809">
    <property type="entry name" value="MEDIATOR COMPLEX SUBUNIT"/>
    <property type="match status" value="1"/>
</dbReference>
<sequence length="1036" mass="113779">MNDTGTNPSPSANTTTAVSPRKLELILNPDDGSLQTAPLLNVILATTDSLYKDLYNMVHGEIHVTSAQPAPGTEDYDDEDGGGGGTTNEPQQQLTGKSEKMSNLSFAQRRHELAWRLASHAKAIQHVAALTASAALSDLALCTEISTKALKHARTAWVQADEAQDALYFFHAQLFPSRQAPHDVYGALDVLLLKYWPDLPSDLRLAVDRYETSDERKWSKREVSDRWQMAVRSKLLLGEVGWMKQQLQQQQQQHQQPRSSSFQWSRNSNTLPVPWNISLRGGIVRMTHGEPKITVNASDGSVKTLYPLEAILTVLTTNTTNNTSNSSTEEQQTTTSAANDDIPPPDSEWTLVSVEVHVQAKTGQSNHQLDTTNKQRFNMHRLCALAMAREEARARKARLEHQEKVRQRTHDETTAKSASHIHMSALLQRPDECVARPLNALFQVAHYFSLSWQLEILSAQAQALRKGIWGGAVSGGVGTGDSRFNSSTIQAPDMSSSSSTAIPSYGSSIVVTPVQFFENRSILGIVSISFWTIEDRYGSPCMGDLHLLDEYDDDDDNDDNPVEDPMEMNTNHKRNRRKSTASSAGDSVSTVSRFINTPSVTNQLTLSIRAEPNVGIRVSLSGAESIMEFASVQPHIRSTIRELLEATSNPFSLSASEALLAATRLCAERKCYAMVQFLPSHLPSWITLQVEKGSIAVAANVKYFIGGELKTTHSDDPVVLFRLACDSRTGSFVPTFSRSTHLLQYMASNDSRATSDGTTLRVAKMAKFRRTAASSSRSGGSTFTSGRLVRDAFESLSRSMNVLGQRTGIGGAWKDNNKESHSLRLRAIQLACKDVKISLMTCCGMAALYGLTAVTMGVATGVDPSADMSGERLEPHHPTFVAAAKHVGVDPTVSFLPTPFLTVLVDQKLVEHASWTRDGDRLKETFTQQQLFGVCCSVDDDEGVVLYGADVQVKLKSPSSVPTRTSFSFHHFVAPRVNDSEKMVSDDAPPAKRIKVETQESVESTYNPKPLIDEVEHFADILSETILMEKVADGIV</sequence>
<evidence type="ECO:0000313" key="3">
    <source>
        <dbReference type="Proteomes" id="UP000693970"/>
    </source>
</evidence>
<feature type="compositionally biased region" description="Low complexity" evidence="1">
    <location>
        <begin position="247"/>
        <end position="256"/>
    </location>
</feature>
<dbReference type="Proteomes" id="UP000693970">
    <property type="component" value="Unassembled WGS sequence"/>
</dbReference>
<feature type="region of interest" description="Disordered" evidence="1">
    <location>
        <begin position="552"/>
        <end position="585"/>
    </location>
</feature>
<feature type="compositionally biased region" description="Low complexity" evidence="1">
    <location>
        <begin position="319"/>
        <end position="336"/>
    </location>
</feature>
<proteinExistence type="predicted"/>
<dbReference type="GO" id="GO:0016592">
    <property type="term" value="C:mediator complex"/>
    <property type="evidence" value="ECO:0007669"/>
    <property type="project" value="InterPro"/>
</dbReference>
<evidence type="ECO:0000313" key="2">
    <source>
        <dbReference type="EMBL" id="KAG7349879.1"/>
    </source>
</evidence>
<dbReference type="GO" id="GO:0003712">
    <property type="term" value="F:transcription coregulator activity"/>
    <property type="evidence" value="ECO:0007669"/>
    <property type="project" value="InterPro"/>
</dbReference>
<dbReference type="GO" id="GO:0070847">
    <property type="term" value="C:core mediator complex"/>
    <property type="evidence" value="ECO:0007669"/>
    <property type="project" value="TreeGrafter"/>
</dbReference>
<accession>A0A9K3KTU2</accession>
<dbReference type="OrthoDB" id="46605at2759"/>
<keyword evidence="3" id="KW-1185">Reference proteome</keyword>
<comment type="caution">
    <text evidence="2">The sequence shown here is derived from an EMBL/GenBank/DDBJ whole genome shotgun (WGS) entry which is preliminary data.</text>
</comment>
<dbReference type="EMBL" id="JAGRRH010000019">
    <property type="protein sequence ID" value="KAG7349879.1"/>
    <property type="molecule type" value="Genomic_DNA"/>
</dbReference>
<gene>
    <name evidence="2" type="ORF">IV203_012476</name>
</gene>
<dbReference type="InterPro" id="IPR013947">
    <property type="entry name" value="Mediator_Med14"/>
</dbReference>
<feature type="region of interest" description="Disordered" evidence="1">
    <location>
        <begin position="319"/>
        <end position="345"/>
    </location>
</feature>
<protein>
    <submittedName>
        <fullName evidence="2">Uncharacterized protein</fullName>
    </submittedName>
</protein>
<feature type="compositionally biased region" description="Basic and acidic residues" evidence="1">
    <location>
        <begin position="400"/>
        <end position="414"/>
    </location>
</feature>
<name>A0A9K3KTU2_9STRA</name>
<evidence type="ECO:0000256" key="1">
    <source>
        <dbReference type="SAM" id="MobiDB-lite"/>
    </source>
</evidence>
<dbReference type="PANTHER" id="PTHR12809:SF2">
    <property type="entry name" value="MEDIATOR OF RNA POLYMERASE II TRANSCRIPTION SUBUNIT 14"/>
    <property type="match status" value="1"/>
</dbReference>
<dbReference type="AlphaFoldDB" id="A0A9K3KTU2"/>
<feature type="region of interest" description="Disordered" evidence="1">
    <location>
        <begin position="247"/>
        <end position="267"/>
    </location>
</feature>
<feature type="compositionally biased region" description="Acidic residues" evidence="1">
    <location>
        <begin position="552"/>
        <end position="566"/>
    </location>
</feature>
<dbReference type="GO" id="GO:0006357">
    <property type="term" value="P:regulation of transcription by RNA polymerase II"/>
    <property type="evidence" value="ECO:0007669"/>
    <property type="project" value="InterPro"/>
</dbReference>
<feature type="region of interest" description="Disordered" evidence="1">
    <location>
        <begin position="65"/>
        <end position="100"/>
    </location>
</feature>
<organism evidence="2 3">
    <name type="scientific">Nitzschia inconspicua</name>
    <dbReference type="NCBI Taxonomy" id="303405"/>
    <lineage>
        <taxon>Eukaryota</taxon>
        <taxon>Sar</taxon>
        <taxon>Stramenopiles</taxon>
        <taxon>Ochrophyta</taxon>
        <taxon>Bacillariophyta</taxon>
        <taxon>Bacillariophyceae</taxon>
        <taxon>Bacillariophycidae</taxon>
        <taxon>Bacillariales</taxon>
        <taxon>Bacillariaceae</taxon>
        <taxon>Nitzschia</taxon>
    </lineage>
</organism>
<reference evidence="2" key="2">
    <citation type="submission" date="2021-04" db="EMBL/GenBank/DDBJ databases">
        <authorList>
            <person name="Podell S."/>
        </authorList>
    </citation>
    <scope>NUCLEOTIDE SEQUENCE</scope>
    <source>
        <strain evidence="2">Hildebrandi</strain>
    </source>
</reference>
<feature type="compositionally biased region" description="Polar residues" evidence="1">
    <location>
        <begin position="90"/>
        <end position="100"/>
    </location>
</feature>